<organism evidence="2">
    <name type="scientific">mine drainage metagenome</name>
    <dbReference type="NCBI Taxonomy" id="410659"/>
    <lineage>
        <taxon>unclassified sequences</taxon>
        <taxon>metagenomes</taxon>
        <taxon>ecological metagenomes</taxon>
    </lineage>
</organism>
<dbReference type="PANTHER" id="PTHR43000">
    <property type="entry name" value="DTDP-D-GLUCOSE 4,6-DEHYDRATASE-RELATED"/>
    <property type="match status" value="1"/>
</dbReference>
<comment type="caution">
    <text evidence="2">The sequence shown here is derived from an EMBL/GenBank/DDBJ whole genome shotgun (WGS) entry which is preliminary data.</text>
</comment>
<gene>
    <name evidence="2" type="ORF">B2A_09076</name>
</gene>
<evidence type="ECO:0000313" key="2">
    <source>
        <dbReference type="EMBL" id="EQD45941.1"/>
    </source>
</evidence>
<dbReference type="AlphaFoldDB" id="T0ZCR4"/>
<dbReference type="Gene3D" id="3.40.50.720">
    <property type="entry name" value="NAD(P)-binding Rossmann-like Domain"/>
    <property type="match status" value="1"/>
</dbReference>
<dbReference type="EMBL" id="AUZZ01006550">
    <property type="protein sequence ID" value="EQD45941.1"/>
    <property type="molecule type" value="Genomic_DNA"/>
</dbReference>
<dbReference type="InterPro" id="IPR016040">
    <property type="entry name" value="NAD(P)-bd_dom"/>
</dbReference>
<evidence type="ECO:0000259" key="1">
    <source>
        <dbReference type="Pfam" id="PF16363"/>
    </source>
</evidence>
<name>T0ZCR4_9ZZZZ</name>
<reference evidence="2" key="2">
    <citation type="journal article" date="2014" name="ISME J.">
        <title>Microbial stratification in low pH oxic and suboxic macroscopic growths along an acid mine drainage.</title>
        <authorList>
            <person name="Mendez-Garcia C."/>
            <person name="Mesa V."/>
            <person name="Sprenger R.R."/>
            <person name="Richter M."/>
            <person name="Diez M.S."/>
            <person name="Solano J."/>
            <person name="Bargiela R."/>
            <person name="Golyshina O.V."/>
            <person name="Manteca A."/>
            <person name="Ramos J.L."/>
            <person name="Gallego J.R."/>
            <person name="Llorente I."/>
            <person name="Martins Dos Santos V.A."/>
            <person name="Jensen O.N."/>
            <person name="Pelaez A.I."/>
            <person name="Sanchez J."/>
            <person name="Ferrer M."/>
        </authorList>
    </citation>
    <scope>NUCLEOTIDE SEQUENCE</scope>
</reference>
<dbReference type="InterPro" id="IPR036291">
    <property type="entry name" value="NAD(P)-bd_dom_sf"/>
</dbReference>
<dbReference type="Pfam" id="PF16363">
    <property type="entry name" value="GDP_Man_Dehyd"/>
    <property type="match status" value="1"/>
</dbReference>
<sequence>MKLLVTGGAGFIGSNFAHYWLNEHKRDEIIDIDKFTYAANKDNLRGLPEDRHTLIIGDIADQELVNKLVKSVDVVVNFAAESHVDNSISNSEPFIHSNIVGVHALLEAVRKYEKRFHQISTDEVYGSCH</sequence>
<proteinExistence type="predicted"/>
<protein>
    <submittedName>
        <fullName evidence="2">dTDP-D-glucose 4,6-dehydratase</fullName>
    </submittedName>
</protein>
<accession>T0ZCR4</accession>
<reference evidence="2" key="1">
    <citation type="submission" date="2013-08" db="EMBL/GenBank/DDBJ databases">
        <authorList>
            <person name="Mendez C."/>
            <person name="Richter M."/>
            <person name="Ferrer M."/>
            <person name="Sanchez J."/>
        </authorList>
    </citation>
    <scope>NUCLEOTIDE SEQUENCE</scope>
</reference>
<feature type="domain" description="NAD(P)-binding" evidence="1">
    <location>
        <begin position="4"/>
        <end position="128"/>
    </location>
</feature>
<dbReference type="SUPFAM" id="SSF51735">
    <property type="entry name" value="NAD(P)-binding Rossmann-fold domains"/>
    <property type="match status" value="1"/>
</dbReference>